<accession>A0A0C3SDL9</accession>
<reference evidence="2 3" key="1">
    <citation type="journal article" date="2014" name="PLoS Genet.">
        <title>Analysis of the Phlebiopsis gigantea genome, transcriptome and secretome provides insight into its pioneer colonization strategies of wood.</title>
        <authorList>
            <person name="Hori C."/>
            <person name="Ishida T."/>
            <person name="Igarashi K."/>
            <person name="Samejima M."/>
            <person name="Suzuki H."/>
            <person name="Master E."/>
            <person name="Ferreira P."/>
            <person name="Ruiz-Duenas F.J."/>
            <person name="Held B."/>
            <person name="Canessa P."/>
            <person name="Larrondo L.F."/>
            <person name="Schmoll M."/>
            <person name="Druzhinina I.S."/>
            <person name="Kubicek C.P."/>
            <person name="Gaskell J.A."/>
            <person name="Kersten P."/>
            <person name="St John F."/>
            <person name="Glasner J."/>
            <person name="Sabat G."/>
            <person name="Splinter BonDurant S."/>
            <person name="Syed K."/>
            <person name="Yadav J."/>
            <person name="Mgbeahuruike A.C."/>
            <person name="Kovalchuk A."/>
            <person name="Asiegbu F.O."/>
            <person name="Lackner G."/>
            <person name="Hoffmeister D."/>
            <person name="Rencoret J."/>
            <person name="Gutierrez A."/>
            <person name="Sun H."/>
            <person name="Lindquist E."/>
            <person name="Barry K."/>
            <person name="Riley R."/>
            <person name="Grigoriev I.V."/>
            <person name="Henrissat B."/>
            <person name="Kues U."/>
            <person name="Berka R.M."/>
            <person name="Martinez A.T."/>
            <person name="Covert S.F."/>
            <person name="Blanchette R.A."/>
            <person name="Cullen D."/>
        </authorList>
    </citation>
    <scope>NUCLEOTIDE SEQUENCE [LARGE SCALE GENOMIC DNA]</scope>
    <source>
        <strain evidence="2 3">11061_1 CR5-6</strain>
    </source>
</reference>
<dbReference type="EMBL" id="KN840442">
    <property type="protein sequence ID" value="KIP11952.1"/>
    <property type="molecule type" value="Genomic_DNA"/>
</dbReference>
<dbReference type="OrthoDB" id="4021778at2759"/>
<protein>
    <recommendedName>
        <fullName evidence="4">Transmembrane protein 135 N-terminal domain-containing protein</fullName>
    </recommendedName>
</protein>
<dbReference type="InterPro" id="IPR026749">
    <property type="entry name" value="Tmem135"/>
</dbReference>
<dbReference type="AlphaFoldDB" id="A0A0C3SDL9"/>
<organism evidence="2 3">
    <name type="scientific">Phlebiopsis gigantea (strain 11061_1 CR5-6)</name>
    <name type="common">White-rot fungus</name>
    <name type="synonym">Peniophora gigantea</name>
    <dbReference type="NCBI Taxonomy" id="745531"/>
    <lineage>
        <taxon>Eukaryota</taxon>
        <taxon>Fungi</taxon>
        <taxon>Dikarya</taxon>
        <taxon>Basidiomycota</taxon>
        <taxon>Agaricomycotina</taxon>
        <taxon>Agaricomycetes</taxon>
        <taxon>Polyporales</taxon>
        <taxon>Phanerochaetaceae</taxon>
        <taxon>Phlebiopsis</taxon>
    </lineage>
</organism>
<dbReference type="PANTHER" id="PTHR12459:SF15">
    <property type="entry name" value="TRANSMEMBRANE PROTEIN 135"/>
    <property type="match status" value="1"/>
</dbReference>
<keyword evidence="1" id="KW-1133">Transmembrane helix</keyword>
<evidence type="ECO:0000313" key="3">
    <source>
        <dbReference type="Proteomes" id="UP000053257"/>
    </source>
</evidence>
<dbReference type="HOGENOM" id="CLU_012946_2_0_1"/>
<name>A0A0C3SDL9_PHLG1</name>
<dbReference type="PANTHER" id="PTHR12459">
    <property type="entry name" value="TRANSMEMBRANE PROTEIN 135-RELATED"/>
    <property type="match status" value="1"/>
</dbReference>
<proteinExistence type="predicted"/>
<dbReference type="Proteomes" id="UP000053257">
    <property type="component" value="Unassembled WGS sequence"/>
</dbReference>
<gene>
    <name evidence="2" type="ORF">PHLGIDRAFT_62780</name>
</gene>
<evidence type="ECO:0000256" key="1">
    <source>
        <dbReference type="SAM" id="Phobius"/>
    </source>
</evidence>
<keyword evidence="3" id="KW-1185">Reference proteome</keyword>
<keyword evidence="1" id="KW-0472">Membrane</keyword>
<feature type="transmembrane region" description="Helical" evidence="1">
    <location>
        <begin position="63"/>
        <end position="84"/>
    </location>
</feature>
<keyword evidence="1" id="KW-0812">Transmembrane</keyword>
<evidence type="ECO:0000313" key="2">
    <source>
        <dbReference type="EMBL" id="KIP11952.1"/>
    </source>
</evidence>
<sequence>MHHRQRRTLSVPGTRAPQQSHTLGLTLLVSVRAMDAVVRSVFFPPRHSDSPSDTTRQDRRRTLAARLDAFVFWAASARIMWCFFYEPQRLPRSYNTWIMKLANIDPRILGALRALREGRWSYISGLSDPVDLGSSLSRDLGYPSAWGDPARLPSHGGPSANATWEKLGVTNRMGLGGLPCELIHGGIAGGSCTGNAVIRGTLAFAEAMLIYVPVHVLPILLTKPHKLTKVSNLLQTLFSAVRSASFLSSFVSSIWISVCLTRTVLLARMMPWISHDFWDGPYGCAFLGTLVCGSTIWIEQGKRRGEMALYVLPRAIRACLPETLLASRRRIMLLERLVFATSLATLLTAYTHKPEALRGLSRWALSFVMNGPNAGFWKKKRQDHSASSTLNMSPSHSHQSTDDV</sequence>
<evidence type="ECO:0008006" key="4">
    <source>
        <dbReference type="Google" id="ProtNLM"/>
    </source>
</evidence>